<comment type="caution">
    <text evidence="3">The sequence shown here is derived from an EMBL/GenBank/DDBJ whole genome shotgun (WGS) entry which is preliminary data.</text>
</comment>
<dbReference type="EMBL" id="JAFBBZ010000001">
    <property type="protein sequence ID" value="MBM7507595.1"/>
    <property type="molecule type" value="Genomic_DNA"/>
</dbReference>
<dbReference type="RefSeq" id="WP_193670745.1">
    <property type="nucleotide sequence ID" value="NZ_JACDTV010000017.1"/>
</dbReference>
<protein>
    <submittedName>
        <fullName evidence="3">NADP-dependent 3-hydroxy acid dehydrogenase YdfG</fullName>
    </submittedName>
</protein>
<keyword evidence="4" id="KW-1185">Reference proteome</keyword>
<dbReference type="CDD" id="cd05233">
    <property type="entry name" value="SDR_c"/>
    <property type="match status" value="1"/>
</dbReference>
<proteinExistence type="inferred from homology"/>
<reference evidence="3 4" key="1">
    <citation type="submission" date="2021-01" db="EMBL/GenBank/DDBJ databases">
        <title>Sequencing the genomes of 1000 actinobacteria strains.</title>
        <authorList>
            <person name="Klenk H.-P."/>
        </authorList>
    </citation>
    <scope>NUCLEOTIDE SEQUENCE [LARGE SCALE GENOMIC DNA]</scope>
    <source>
        <strain evidence="3 4">DSM 18239</strain>
    </source>
</reference>
<comment type="similarity">
    <text evidence="1">Belongs to the short-chain dehydrogenases/reductases (SDR) family.</text>
</comment>
<evidence type="ECO:0000256" key="1">
    <source>
        <dbReference type="ARBA" id="ARBA00006484"/>
    </source>
</evidence>
<sequence length="352" mass="35459">MRIDGARVLVAGATGVLGRALAVGLHEQGARVVAAGRDPDRLAEVAAALGTGAQHLDVVDAGSCAAAVRGAADELGGLDLLVVATGAAGFGRAVELEEAVAEELFALNALGPMALVRAAAPYVAEARDGQGTVAVLSAVLAEGLHEQGARVVAAGRDPDRLAEVAEALGTGGQHLDVVDAGSCAAAVRGAADELGGLDLLVVATGAAGFGRAVELEEAVAEELFAVNTLGPMALVRAAAPYVAEARDGQGTVAVLSAVLADLPTAGMADYSAAKAALATWLQVLRREERRSFRVLDARPPHLDTGLDTRALAGTAPRLPAPLPHERVVAAMMEAIGGEATEVVMDGKELVVR</sequence>
<dbReference type="Gene3D" id="3.40.50.720">
    <property type="entry name" value="NAD(P)-binding Rossmann-like Domain"/>
    <property type="match status" value="2"/>
</dbReference>
<organism evidence="3 4">
    <name type="scientific">Nocardioides salarius</name>
    <dbReference type="NCBI Taxonomy" id="374513"/>
    <lineage>
        <taxon>Bacteria</taxon>
        <taxon>Bacillati</taxon>
        <taxon>Actinomycetota</taxon>
        <taxon>Actinomycetes</taxon>
        <taxon>Propionibacteriales</taxon>
        <taxon>Nocardioidaceae</taxon>
        <taxon>Nocardioides</taxon>
    </lineage>
</organism>
<dbReference type="Proteomes" id="UP000732378">
    <property type="component" value="Unassembled WGS sequence"/>
</dbReference>
<evidence type="ECO:0000313" key="3">
    <source>
        <dbReference type="EMBL" id="MBM7507595.1"/>
    </source>
</evidence>
<name>A0ABS2M8T0_9ACTN</name>
<dbReference type="PROSITE" id="PS00061">
    <property type="entry name" value="ADH_SHORT"/>
    <property type="match status" value="1"/>
</dbReference>
<evidence type="ECO:0000313" key="4">
    <source>
        <dbReference type="Proteomes" id="UP000732378"/>
    </source>
</evidence>
<dbReference type="SUPFAM" id="SSF51735">
    <property type="entry name" value="NAD(P)-binding Rossmann-fold domains"/>
    <property type="match status" value="2"/>
</dbReference>
<dbReference type="Pfam" id="PF00106">
    <property type="entry name" value="adh_short"/>
    <property type="match status" value="2"/>
</dbReference>
<dbReference type="PANTHER" id="PTHR44196:SF1">
    <property type="entry name" value="DEHYDROGENASE_REDUCTASE SDR FAMILY MEMBER 7B"/>
    <property type="match status" value="1"/>
</dbReference>
<keyword evidence="2" id="KW-0560">Oxidoreductase</keyword>
<accession>A0ABS2M8T0</accession>
<dbReference type="InterPro" id="IPR036291">
    <property type="entry name" value="NAD(P)-bd_dom_sf"/>
</dbReference>
<dbReference type="PANTHER" id="PTHR44196">
    <property type="entry name" value="DEHYDROGENASE/REDUCTASE SDR FAMILY MEMBER 7B"/>
    <property type="match status" value="1"/>
</dbReference>
<gene>
    <name evidence="3" type="ORF">JOE61_001409</name>
</gene>
<dbReference type="InterPro" id="IPR020904">
    <property type="entry name" value="Sc_DH/Rdtase_CS"/>
</dbReference>
<dbReference type="InterPro" id="IPR002347">
    <property type="entry name" value="SDR_fam"/>
</dbReference>
<evidence type="ECO:0000256" key="2">
    <source>
        <dbReference type="ARBA" id="ARBA00023002"/>
    </source>
</evidence>